<protein>
    <submittedName>
        <fullName evidence="1">Uncharacterized protein</fullName>
    </submittedName>
</protein>
<gene>
    <name evidence="1" type="ORF">L1987_76305</name>
</gene>
<proteinExistence type="predicted"/>
<accession>A0ACB9A7E2</accession>
<dbReference type="Proteomes" id="UP001056120">
    <property type="component" value="Linkage Group LG25"/>
</dbReference>
<name>A0ACB9A7E2_9ASTR</name>
<reference evidence="2" key="1">
    <citation type="journal article" date="2022" name="Mol. Ecol. Resour.">
        <title>The genomes of chicory, endive, great burdock and yacon provide insights into Asteraceae palaeo-polyploidization history and plant inulin production.</title>
        <authorList>
            <person name="Fan W."/>
            <person name="Wang S."/>
            <person name="Wang H."/>
            <person name="Wang A."/>
            <person name="Jiang F."/>
            <person name="Liu H."/>
            <person name="Zhao H."/>
            <person name="Xu D."/>
            <person name="Zhang Y."/>
        </authorList>
    </citation>
    <scope>NUCLEOTIDE SEQUENCE [LARGE SCALE GENOMIC DNA]</scope>
    <source>
        <strain evidence="2">cv. Yunnan</strain>
    </source>
</reference>
<evidence type="ECO:0000313" key="2">
    <source>
        <dbReference type="Proteomes" id="UP001056120"/>
    </source>
</evidence>
<reference evidence="1 2" key="2">
    <citation type="journal article" date="2022" name="Mol. Ecol. Resour.">
        <title>The genomes of chicory, endive, great burdock and yacon provide insights into Asteraceae paleo-polyploidization history and plant inulin production.</title>
        <authorList>
            <person name="Fan W."/>
            <person name="Wang S."/>
            <person name="Wang H."/>
            <person name="Wang A."/>
            <person name="Jiang F."/>
            <person name="Liu H."/>
            <person name="Zhao H."/>
            <person name="Xu D."/>
            <person name="Zhang Y."/>
        </authorList>
    </citation>
    <scope>NUCLEOTIDE SEQUENCE [LARGE SCALE GENOMIC DNA]</scope>
    <source>
        <strain evidence="2">cv. Yunnan</strain>
        <tissue evidence="1">Leaves</tissue>
    </source>
</reference>
<sequence length="1579" mass="179064">MRTRSSGRTSPLVFEPEIERIARQNRTQQQNLQPISSEPSSMEGRSSHSGSSMRNRGPTPNRGPIPNRPPTPPHRTSTQTPPIPINNNQPRGSGPVQQNRPVNIRTNPTYQGRRGPQQNQTPPGNKENEGWEDEDGEYFGYDDNEDVGNGEGFGDYEYEDGERSQYGEYNEGQGFGEEEEVNYVHQRARQPMGRTVRPERFGYPPRQEGRRATGGYNNENRRQPVAPMGGVNGRFRPAISENASPIVPPIPGMRRFNSRPNYINVLPHFHGMVTEEPYTHLAEFAAICSTIGDENFDQSEVKLRLFQFSLKDRAKQWFITLPANSIHTWDEMQQVFLDEYYSVAKTDDSRIEIRTFQQQTGEPLHEAFTRFKELLRKCPHHQIELWELVKCFVDGLTQEERKYLKSTSNWTLLSNPEEDYWDFLERMSQSSKVEASASRRAKHAISKSVPDYDTKERLASMERELALLRKGEKKEVAGVKARFDICEDCGDIGHKTMECPFQEGRQEEVNQVYGERKQYDMNSNTYHPGLRNHPNFKYGNAANQMNPNFQGGDDAVNSKLDALLEMMKESKKENEVRDKSFVALERQVGQMAEEISLLKQGGGRLPSNTTLNPQHQGSSSTNANVSKVTVLRNVKVIDNKVDSPPQLVEGVVEDVIEGEESEGEVEFVNNKKPINQNLEKIKPVFRDESPIAKGKDMTGGSVPYPEALVEPSKAKMVNKRGPQQEEMWEMFRQVKISIPLLDAIKQISAYAKYLKELCTQKRNHKFPKKLDVTANVNAILSGALPPKLQDPGAPIIFIQVSDFKIKRALLDLGASILPGSLYDQYDFGPLRKADTTVVLADLTPTLPRGILTDVIVKVEDFYFPVDFLVLDYVSSDRIKQPTVILGRPFLATANAQINCRKGTVDMTFGNRKLRLNVFSHISNSLVNDECFMADIVDGYIPLCDVIVNEDSTTETCFSCDRLQVETSKELEEEEEKQLEAMAIKDGRPPWTHQVESLLEHIDKKLKPSLEQPPKVELKELPKNLKYAFVVENDTLPVIIASNLTKEQEEALMKVLATHKAAIGWSIADLKGISPSIVMHRIVTDQVITPFHDAQRRLNPNMREVVKKEVLKWLDAGIVYPISDSTWVSPTQTVPKKAGIQVVKNDSGEEVATRPVTGWRICIDYRKLNAATSKDHFPLPFIDQIVEKLAGQKYYCFLDGYSGYNQIAIHPEDQHKTTFTCPYGTFAFRRMPFGLCNAPATFQRCMMSIFSDMVGESLEIFMDDFSIFGTSFDSCLNQLEKVLKRCVETNLVLSWEKSHFMVQEGIVLGHVISSRGIEVDHAKVQVISTLPHLTNVKCIRSFLGHAGYLMEKKDAKPRLIRWILLLQEFDVEIRDKKGSENVVADHLSRIMVDDEESTIAINESFPDEHIMSVSSIPWFANIVNFLATGAIPSHWVKKKKAHFLSQVKQYIWEEPELFKVGADQMIRRCVPNEEIPSVLAYVHSYACGGHFSGQKTGHKILTCGLFWPTLFKDAFEFAKHCVKCQQLGSISKRDEMPMKPILVLDIFDVWGIDFRGPFPNSFGNLYILVAVDYVSNGSRR</sequence>
<organism evidence="1 2">
    <name type="scientific">Smallanthus sonchifolius</name>
    <dbReference type="NCBI Taxonomy" id="185202"/>
    <lineage>
        <taxon>Eukaryota</taxon>
        <taxon>Viridiplantae</taxon>
        <taxon>Streptophyta</taxon>
        <taxon>Embryophyta</taxon>
        <taxon>Tracheophyta</taxon>
        <taxon>Spermatophyta</taxon>
        <taxon>Magnoliopsida</taxon>
        <taxon>eudicotyledons</taxon>
        <taxon>Gunneridae</taxon>
        <taxon>Pentapetalae</taxon>
        <taxon>asterids</taxon>
        <taxon>campanulids</taxon>
        <taxon>Asterales</taxon>
        <taxon>Asteraceae</taxon>
        <taxon>Asteroideae</taxon>
        <taxon>Heliantheae alliance</taxon>
        <taxon>Millerieae</taxon>
        <taxon>Smallanthus</taxon>
    </lineage>
</organism>
<keyword evidence="2" id="KW-1185">Reference proteome</keyword>
<comment type="caution">
    <text evidence="1">The sequence shown here is derived from an EMBL/GenBank/DDBJ whole genome shotgun (WGS) entry which is preliminary data.</text>
</comment>
<dbReference type="EMBL" id="CM042042">
    <property type="protein sequence ID" value="KAI3706052.1"/>
    <property type="molecule type" value="Genomic_DNA"/>
</dbReference>
<evidence type="ECO:0000313" key="1">
    <source>
        <dbReference type="EMBL" id="KAI3706052.1"/>
    </source>
</evidence>